<reference evidence="2" key="1">
    <citation type="journal article" date="2019" name="Sci. Rep.">
        <title>Draft genome of Tanacetum cinerariifolium, the natural source of mosquito coil.</title>
        <authorList>
            <person name="Yamashiro T."/>
            <person name="Shiraishi A."/>
            <person name="Satake H."/>
            <person name="Nakayama K."/>
        </authorList>
    </citation>
    <scope>NUCLEOTIDE SEQUENCE</scope>
</reference>
<proteinExistence type="predicted"/>
<sequence>QCHNNPKWYFTRWTSDSTTGCGKEPKATKNTELPSTKNIQPPSVQVPEKEKGPVDTPFDVPKTKINLPYPLRLPLINLNSQRLNKEKQEVKNVVEQPAERGNRIIQSLHNFRVIRKSSTFLKDTSQISPVHAIASILSTKVPEYSPSMGYEHLSTTPEMESDEVTESSAKNLVPIPSECEVTLKDESKCDMPIQDQSSSVFLTFSNPLFKDNDDLTSIDDESLFEEDVPIEESKVYLNPLFDDDEINSDELESHVEYNFVESLSNHNALIDSSQKIDYLEEFFGELDHINPEITEADFDFEKEIRLIENLLYDNSEEIDIVTETDDVLPPSVENDDDSEGEINAVEELLSDNSIPLTEDESSDSDHQDNPSVPLPSPKPPDEEFDFELNFGDEISVVMNDIVEFECLDPNDKFDVSNKEDVNFFPFIFVIFAKVFSFLSAESESTIFDPGFTPHRLKFLVFEYLSRSKRSSHPFFELVWGNLYP</sequence>
<gene>
    <name evidence="2" type="ORF">Tci_565555</name>
</gene>
<comment type="caution">
    <text evidence="2">The sequence shown here is derived from an EMBL/GenBank/DDBJ whole genome shotgun (WGS) entry which is preliminary data.</text>
</comment>
<feature type="region of interest" description="Disordered" evidence="1">
    <location>
        <begin position="14"/>
        <end position="61"/>
    </location>
</feature>
<dbReference type="AlphaFoldDB" id="A0A699IXC4"/>
<feature type="non-terminal residue" evidence="2">
    <location>
        <position position="1"/>
    </location>
</feature>
<evidence type="ECO:0000313" key="2">
    <source>
        <dbReference type="EMBL" id="GEZ93582.1"/>
    </source>
</evidence>
<protein>
    <recommendedName>
        <fullName evidence="3">Reverse transcriptase domain-containing protein</fullName>
    </recommendedName>
</protein>
<feature type="region of interest" description="Disordered" evidence="1">
    <location>
        <begin position="349"/>
        <end position="383"/>
    </location>
</feature>
<evidence type="ECO:0008006" key="3">
    <source>
        <dbReference type="Google" id="ProtNLM"/>
    </source>
</evidence>
<evidence type="ECO:0000256" key="1">
    <source>
        <dbReference type="SAM" id="MobiDB-lite"/>
    </source>
</evidence>
<organism evidence="2">
    <name type="scientific">Tanacetum cinerariifolium</name>
    <name type="common">Dalmatian daisy</name>
    <name type="synonym">Chrysanthemum cinerariifolium</name>
    <dbReference type="NCBI Taxonomy" id="118510"/>
    <lineage>
        <taxon>Eukaryota</taxon>
        <taxon>Viridiplantae</taxon>
        <taxon>Streptophyta</taxon>
        <taxon>Embryophyta</taxon>
        <taxon>Tracheophyta</taxon>
        <taxon>Spermatophyta</taxon>
        <taxon>Magnoliopsida</taxon>
        <taxon>eudicotyledons</taxon>
        <taxon>Gunneridae</taxon>
        <taxon>Pentapetalae</taxon>
        <taxon>asterids</taxon>
        <taxon>campanulids</taxon>
        <taxon>Asterales</taxon>
        <taxon>Asteraceae</taxon>
        <taxon>Asteroideae</taxon>
        <taxon>Anthemideae</taxon>
        <taxon>Anthemidinae</taxon>
        <taxon>Tanacetum</taxon>
    </lineage>
</organism>
<dbReference type="EMBL" id="BKCJ010344425">
    <property type="protein sequence ID" value="GEZ93582.1"/>
    <property type="molecule type" value="Genomic_DNA"/>
</dbReference>
<feature type="compositionally biased region" description="Polar residues" evidence="1">
    <location>
        <begin position="30"/>
        <end position="43"/>
    </location>
</feature>
<name>A0A699IXC4_TANCI</name>
<accession>A0A699IXC4</accession>